<feature type="transmembrane region" description="Helical" evidence="1">
    <location>
        <begin position="158"/>
        <end position="180"/>
    </location>
</feature>
<reference evidence="2 3" key="1">
    <citation type="submission" date="2020-07" db="EMBL/GenBank/DDBJ databases">
        <authorList>
            <person name="Zhuang K."/>
            <person name="Ran Y."/>
        </authorList>
    </citation>
    <scope>NUCLEOTIDE SEQUENCE [LARGE SCALE GENOMIC DNA]</scope>
    <source>
        <strain evidence="2 3">WCH-YHL-001</strain>
    </source>
</reference>
<dbReference type="KEGG" id="nhu:H0264_14110"/>
<keyword evidence="1" id="KW-1133">Transmembrane helix</keyword>
<keyword evidence="1" id="KW-0472">Membrane</keyword>
<feature type="transmembrane region" description="Helical" evidence="1">
    <location>
        <begin position="72"/>
        <end position="91"/>
    </location>
</feature>
<evidence type="ECO:0000256" key="1">
    <source>
        <dbReference type="SAM" id="Phobius"/>
    </source>
</evidence>
<dbReference type="AlphaFoldDB" id="A0A7D6ZL20"/>
<dbReference type="InterPro" id="IPR021315">
    <property type="entry name" value="Gap/Sap"/>
</dbReference>
<keyword evidence="1" id="KW-0812">Transmembrane</keyword>
<accession>A0A7D6ZL20</accession>
<dbReference type="Proteomes" id="UP000515512">
    <property type="component" value="Chromosome"/>
</dbReference>
<proteinExistence type="predicted"/>
<dbReference type="EMBL" id="CP059399">
    <property type="protein sequence ID" value="QLY33207.1"/>
    <property type="molecule type" value="Genomic_DNA"/>
</dbReference>
<keyword evidence="3" id="KW-1185">Reference proteome</keyword>
<dbReference type="Pfam" id="PF11139">
    <property type="entry name" value="SfLAP"/>
    <property type="match status" value="1"/>
</dbReference>
<evidence type="ECO:0000313" key="2">
    <source>
        <dbReference type="EMBL" id="QLY33207.1"/>
    </source>
</evidence>
<protein>
    <submittedName>
        <fullName evidence="2">GAP family protein</fullName>
    </submittedName>
</protein>
<feature type="transmembrane region" description="Helical" evidence="1">
    <location>
        <begin position="38"/>
        <end position="60"/>
    </location>
</feature>
<gene>
    <name evidence="2" type="ORF">H0264_14110</name>
</gene>
<feature type="transmembrane region" description="Helical" evidence="1">
    <location>
        <begin position="200"/>
        <end position="217"/>
    </location>
</feature>
<evidence type="ECO:0000313" key="3">
    <source>
        <dbReference type="Proteomes" id="UP000515512"/>
    </source>
</evidence>
<sequence length="224" mass="23473">MQNATGQILMHAVGVAISPLAIIAVILILAGPHGRKNALAFALGWVTAVTAGLLALVVIGEEAGAHRDGHPASWIPWFRVVFGVLILLMALRQLRIHNALETGGELPPRLRALDEFTPGRCVALGAVLALSNPKNITQIAVGGVTVAEGSAGSLARTLAVVVFIVIASLCILIPLGVHYFGGSRAHGTLERWKEWTVRNHAGIMAMLLTLLGVKTFGDGLSGLL</sequence>
<feature type="transmembrane region" description="Helical" evidence="1">
    <location>
        <begin position="12"/>
        <end position="31"/>
    </location>
</feature>
<dbReference type="RefSeq" id="WP_181584371.1">
    <property type="nucleotide sequence ID" value="NZ_CP059399.1"/>
</dbReference>
<organism evidence="2 3">
    <name type="scientific">Nocardia huaxiensis</name>
    <dbReference type="NCBI Taxonomy" id="2755382"/>
    <lineage>
        <taxon>Bacteria</taxon>
        <taxon>Bacillati</taxon>
        <taxon>Actinomycetota</taxon>
        <taxon>Actinomycetes</taxon>
        <taxon>Mycobacteriales</taxon>
        <taxon>Nocardiaceae</taxon>
        <taxon>Nocardia</taxon>
    </lineage>
</organism>
<name>A0A7D6ZL20_9NOCA</name>